<dbReference type="GO" id="GO:0004016">
    <property type="term" value="F:adenylate cyclase activity"/>
    <property type="evidence" value="ECO:0007669"/>
    <property type="project" value="TreeGrafter"/>
</dbReference>
<feature type="domain" description="Cyclic nucleotide-binding" evidence="4">
    <location>
        <begin position="1"/>
        <end position="111"/>
    </location>
</feature>
<dbReference type="InterPro" id="IPR014710">
    <property type="entry name" value="RmlC-like_jellyroll"/>
</dbReference>
<dbReference type="AlphaFoldDB" id="A0A0M0J765"/>
<dbReference type="InterPro" id="IPR018488">
    <property type="entry name" value="cNMP-bd_CS"/>
</dbReference>
<organism evidence="6 7">
    <name type="scientific">Chrysochromulina tobinii</name>
    <dbReference type="NCBI Taxonomy" id="1460289"/>
    <lineage>
        <taxon>Eukaryota</taxon>
        <taxon>Haptista</taxon>
        <taxon>Haptophyta</taxon>
        <taxon>Prymnesiophyceae</taxon>
        <taxon>Prymnesiales</taxon>
        <taxon>Chrysochromulinaceae</taxon>
        <taxon>Chrysochromulina</taxon>
    </lineage>
</organism>
<feature type="domain" description="Guanylate cyclase" evidence="5">
    <location>
        <begin position="116"/>
        <end position="150"/>
    </location>
</feature>
<dbReference type="PROSITE" id="PS50125">
    <property type="entry name" value="GUANYLATE_CYCLASE_2"/>
    <property type="match status" value="1"/>
</dbReference>
<keyword evidence="2" id="KW-0067">ATP-binding</keyword>
<evidence type="ECO:0000259" key="4">
    <source>
        <dbReference type="PROSITE" id="PS50042"/>
    </source>
</evidence>
<feature type="region of interest" description="Disordered" evidence="3">
    <location>
        <begin position="328"/>
        <end position="378"/>
    </location>
</feature>
<name>A0A0M0J765_9EUKA</name>
<dbReference type="EMBL" id="JWZX01003303">
    <property type="protein sequence ID" value="KOO22187.1"/>
    <property type="molecule type" value="Genomic_DNA"/>
</dbReference>
<keyword evidence="1" id="KW-0547">Nucleotide-binding</keyword>
<dbReference type="SUPFAM" id="SSF52540">
    <property type="entry name" value="P-loop containing nucleoside triphosphate hydrolases"/>
    <property type="match status" value="1"/>
</dbReference>
<dbReference type="InterPro" id="IPR041664">
    <property type="entry name" value="AAA_16"/>
</dbReference>
<proteinExistence type="predicted"/>
<dbReference type="GO" id="GO:0005737">
    <property type="term" value="C:cytoplasm"/>
    <property type="evidence" value="ECO:0007669"/>
    <property type="project" value="TreeGrafter"/>
</dbReference>
<dbReference type="CDD" id="cd00038">
    <property type="entry name" value="CAP_ED"/>
    <property type="match status" value="1"/>
</dbReference>
<protein>
    <submittedName>
        <fullName evidence="6">Adenylate guanylate cyclase</fullName>
    </submittedName>
</protein>
<accession>A0A0M0J765</accession>
<evidence type="ECO:0000313" key="6">
    <source>
        <dbReference type="EMBL" id="KOO22187.1"/>
    </source>
</evidence>
<dbReference type="Proteomes" id="UP000037460">
    <property type="component" value="Unassembled WGS sequence"/>
</dbReference>
<dbReference type="PANTHER" id="PTHR16305:SF28">
    <property type="entry name" value="GUANYLATE CYCLASE DOMAIN-CONTAINING PROTEIN"/>
    <property type="match status" value="1"/>
</dbReference>
<evidence type="ECO:0000256" key="3">
    <source>
        <dbReference type="SAM" id="MobiDB-lite"/>
    </source>
</evidence>
<dbReference type="SUPFAM" id="SSF51206">
    <property type="entry name" value="cAMP-binding domain-like"/>
    <property type="match status" value="1"/>
</dbReference>
<dbReference type="InterPro" id="IPR001054">
    <property type="entry name" value="A/G_cyclase"/>
</dbReference>
<evidence type="ECO:0000256" key="2">
    <source>
        <dbReference type="ARBA" id="ARBA00022840"/>
    </source>
</evidence>
<dbReference type="InterPro" id="IPR018490">
    <property type="entry name" value="cNMP-bd_dom_sf"/>
</dbReference>
<evidence type="ECO:0000259" key="5">
    <source>
        <dbReference type="PROSITE" id="PS50125"/>
    </source>
</evidence>
<dbReference type="Pfam" id="PF13191">
    <property type="entry name" value="AAA_16"/>
    <property type="match status" value="1"/>
</dbReference>
<dbReference type="GO" id="GO:0005524">
    <property type="term" value="F:ATP binding"/>
    <property type="evidence" value="ECO:0007669"/>
    <property type="project" value="UniProtKB-KW"/>
</dbReference>
<dbReference type="GO" id="GO:0035556">
    <property type="term" value="P:intracellular signal transduction"/>
    <property type="evidence" value="ECO:0007669"/>
    <property type="project" value="InterPro"/>
</dbReference>
<dbReference type="GO" id="GO:0009190">
    <property type="term" value="P:cyclic nucleotide biosynthetic process"/>
    <property type="evidence" value="ECO:0007669"/>
    <property type="project" value="InterPro"/>
</dbReference>
<dbReference type="InterPro" id="IPR027417">
    <property type="entry name" value="P-loop_NTPase"/>
</dbReference>
<evidence type="ECO:0000256" key="1">
    <source>
        <dbReference type="ARBA" id="ARBA00022741"/>
    </source>
</evidence>
<keyword evidence="7" id="KW-1185">Reference proteome</keyword>
<comment type="caution">
    <text evidence="6">The sequence shown here is derived from an EMBL/GenBank/DDBJ whole genome shotgun (WGS) entry which is preliminary data.</text>
</comment>
<dbReference type="OrthoDB" id="60033at2759"/>
<dbReference type="InterPro" id="IPR029787">
    <property type="entry name" value="Nucleotide_cyclase"/>
</dbReference>
<dbReference type="PROSITE" id="PS50042">
    <property type="entry name" value="CNMP_BINDING_3"/>
    <property type="match status" value="1"/>
</dbReference>
<dbReference type="CDD" id="cd07302">
    <property type="entry name" value="CHD"/>
    <property type="match status" value="1"/>
</dbReference>
<dbReference type="Gene3D" id="2.60.120.10">
    <property type="entry name" value="Jelly Rolls"/>
    <property type="match status" value="1"/>
</dbReference>
<dbReference type="PRINTS" id="PR00103">
    <property type="entry name" value="CAMPKINASE"/>
</dbReference>
<dbReference type="PROSITE" id="PS00889">
    <property type="entry name" value="CNMP_BINDING_2"/>
    <property type="match status" value="1"/>
</dbReference>
<evidence type="ECO:0000313" key="7">
    <source>
        <dbReference type="Proteomes" id="UP000037460"/>
    </source>
</evidence>
<gene>
    <name evidence="6" type="ORF">Ctob_008251</name>
</gene>
<dbReference type="PANTHER" id="PTHR16305">
    <property type="entry name" value="TESTICULAR SOLUBLE ADENYLYL CYCLASE"/>
    <property type="match status" value="1"/>
</dbReference>
<dbReference type="Gene3D" id="3.30.70.1230">
    <property type="entry name" value="Nucleotide cyclase"/>
    <property type="match status" value="1"/>
</dbReference>
<sequence>MVPLEAKAQDQLLNEGDEGQHCYLLDRGEVSVKVKGVETDRIRASDQVLPTIFGEMTALGEIFGEIFGEIALTYDVPRTATIEVVSDTASLFRLDRLAFRRALQPDDIWRRPVACIGIGTGRIFCGTVGTLERREFTTMGDAVNVAARCMQLASALNAPSRVICDEPTMSHTRANIHYNPLPPIKLKGKAAQMALYSPDAELEDHLNAGSNAQFLISRMGRDAEVNQLRGLLSNLLVYHGGSGHLMLIGAKGSGKSALVAALAEFGAKASLHVIRTEIRDHAAQLRAQRRTERITATMTKFAAHGEPILRAATERHRERQLSVLGRAHTGTTLLPPLPNMDHEAVPEPTRSKTMPSDMRHSTEPLAHPPPSKDVSAPGSERQCEAVLAAVLSLMRKLTLARSTPRAASYTSHRLLLILRLDVDGETGSPIWTWRLAQRISTSITSEGLPVILCIVTTPTSALPGGGADTEDEQLQAEGATMEQATILSAIKSAAVQSDTFLKLEPLTKVAQQAYVLQVLRAKYSYSGTLDGIPSGLLDFVFARSGGKPVFIETMLALLDEQGLLSFTFDEEGLLDAGAEIVREVPEETLQALPTPHNICSEFLQLFEGLDAALQAALRLAAPMEAFSEAMLIHVGLPYKIVGRLVHLLNVAVDEGILEAYSRAIPQGVLSADPTAAIAWGWRMEFVQQQVLKVMLASLHASAHYGAIPHRQRRQSTSSELDQIDLMVPSTTETAVQCDLAVQDQEKATCCTIV</sequence>
<dbReference type="SUPFAM" id="SSF55073">
    <property type="entry name" value="Nucleotide cyclase"/>
    <property type="match status" value="1"/>
</dbReference>
<dbReference type="InterPro" id="IPR000595">
    <property type="entry name" value="cNMP-bd_dom"/>
</dbReference>
<reference evidence="7" key="1">
    <citation type="journal article" date="2015" name="PLoS Genet.">
        <title>Genome Sequence and Transcriptome Analyses of Chrysochromulina tobin: Metabolic Tools for Enhanced Algal Fitness in the Prominent Order Prymnesiales (Haptophyceae).</title>
        <authorList>
            <person name="Hovde B.T."/>
            <person name="Deodato C.R."/>
            <person name="Hunsperger H.M."/>
            <person name="Ryken S.A."/>
            <person name="Yost W."/>
            <person name="Jha R.K."/>
            <person name="Patterson J."/>
            <person name="Monnat R.J. Jr."/>
            <person name="Barlow S.B."/>
            <person name="Starkenburg S.R."/>
            <person name="Cattolico R.A."/>
        </authorList>
    </citation>
    <scope>NUCLEOTIDE SEQUENCE</scope>
    <source>
        <strain evidence="7">CCMP291</strain>
    </source>
</reference>